<evidence type="ECO:0000313" key="2">
    <source>
        <dbReference type="EMBL" id="AQW68340.1"/>
    </source>
</evidence>
<feature type="transmembrane region" description="Helical" evidence="1">
    <location>
        <begin position="46"/>
        <end position="67"/>
    </location>
</feature>
<keyword evidence="1" id="KW-1133">Transmembrane helix</keyword>
<organism evidence="2 3">
    <name type="scientific">Pseudomonas parafulva</name>
    <dbReference type="NCBI Taxonomy" id="157782"/>
    <lineage>
        <taxon>Bacteria</taxon>
        <taxon>Pseudomonadati</taxon>
        <taxon>Pseudomonadota</taxon>
        <taxon>Gammaproteobacteria</taxon>
        <taxon>Pseudomonadales</taxon>
        <taxon>Pseudomonadaceae</taxon>
        <taxon>Pseudomonas</taxon>
    </lineage>
</organism>
<evidence type="ECO:0000313" key="3">
    <source>
        <dbReference type="Proteomes" id="UP000191010"/>
    </source>
</evidence>
<dbReference type="Proteomes" id="UP000191010">
    <property type="component" value="Chromosome"/>
</dbReference>
<gene>
    <name evidence="2" type="ORF">B2J77_09010</name>
</gene>
<protein>
    <submittedName>
        <fullName evidence="2">Uncharacterized protein</fullName>
    </submittedName>
</protein>
<accession>A0ABM6J1W2</accession>
<evidence type="ECO:0000256" key="1">
    <source>
        <dbReference type="SAM" id="Phobius"/>
    </source>
</evidence>
<dbReference type="EMBL" id="CP019952">
    <property type="protein sequence ID" value="AQW68340.1"/>
    <property type="molecule type" value="Genomic_DNA"/>
</dbReference>
<sequence>MMHQEHGLTARMKGLFFSGLNVASALVTLMGNPWLGGESLISSIDLGVLMMITIAAFGWGGAALGAIDVQLRRTGRVIQLPDSSAGG</sequence>
<name>A0ABM6J1W2_9PSED</name>
<feature type="transmembrane region" description="Helical" evidence="1">
    <location>
        <begin position="12"/>
        <end position="34"/>
    </location>
</feature>
<keyword evidence="1" id="KW-0812">Transmembrane</keyword>
<proteinExistence type="predicted"/>
<keyword evidence="1" id="KW-0472">Membrane</keyword>
<reference evidence="2 3" key="1">
    <citation type="submission" date="2017-02" db="EMBL/GenBank/DDBJ databases">
        <authorList>
            <person name="Guo L."/>
        </authorList>
    </citation>
    <scope>NUCLEOTIDE SEQUENCE [LARGE SCALE GENOMIC DNA]</scope>
    <source>
        <strain evidence="2 3">PRS09-11288</strain>
    </source>
</reference>
<keyword evidence="3" id="KW-1185">Reference proteome</keyword>